<keyword evidence="4 5" id="KW-0472">Membrane</keyword>
<dbReference type="Pfam" id="PF04893">
    <property type="entry name" value="Yip1"/>
    <property type="match status" value="1"/>
</dbReference>
<dbReference type="RefSeq" id="WP_092531980.1">
    <property type="nucleotide sequence ID" value="NZ_FNKQ01000001.1"/>
</dbReference>
<keyword evidence="11" id="KW-1185">Reference proteome</keyword>
<dbReference type="InterPro" id="IPR006977">
    <property type="entry name" value="Yip1_dom"/>
</dbReference>
<protein>
    <submittedName>
        <fullName evidence="9">Yip1 domain-containing protein</fullName>
    </submittedName>
</protein>
<dbReference type="GO" id="GO:0016020">
    <property type="term" value="C:membrane"/>
    <property type="evidence" value="ECO:0007669"/>
    <property type="project" value="UniProtKB-SubCell"/>
</dbReference>
<evidence type="ECO:0000313" key="11">
    <source>
        <dbReference type="Proteomes" id="UP000255421"/>
    </source>
</evidence>
<comment type="subcellular location">
    <subcellularLocation>
        <location evidence="1">Membrane</location>
        <topology evidence="1">Multi-pass membrane protein</topology>
    </subcellularLocation>
</comment>
<organism evidence="9 10">
    <name type="scientific">Halopelagius longus</name>
    <dbReference type="NCBI Taxonomy" id="1236180"/>
    <lineage>
        <taxon>Archaea</taxon>
        <taxon>Methanobacteriati</taxon>
        <taxon>Methanobacteriota</taxon>
        <taxon>Stenosarchaea group</taxon>
        <taxon>Halobacteria</taxon>
        <taxon>Halobacteriales</taxon>
        <taxon>Haloferacaceae</taxon>
    </lineage>
</organism>
<dbReference type="Proteomes" id="UP000255421">
    <property type="component" value="Unassembled WGS sequence"/>
</dbReference>
<feature type="domain" description="Yip1" evidence="6">
    <location>
        <begin position="21"/>
        <end position="240"/>
    </location>
</feature>
<evidence type="ECO:0000259" key="6">
    <source>
        <dbReference type="Pfam" id="PF04893"/>
    </source>
</evidence>
<evidence type="ECO:0000313" key="8">
    <source>
        <dbReference type="EMBL" id="RDI72226.1"/>
    </source>
</evidence>
<keyword evidence="2 5" id="KW-0812">Transmembrane</keyword>
<evidence type="ECO:0000256" key="2">
    <source>
        <dbReference type="ARBA" id="ARBA00022692"/>
    </source>
</evidence>
<feature type="transmembrane region" description="Helical" evidence="5">
    <location>
        <begin position="142"/>
        <end position="159"/>
    </location>
</feature>
<dbReference type="Pfam" id="PF19701">
    <property type="entry name" value="DUF6199"/>
    <property type="match status" value="1"/>
</dbReference>
<evidence type="ECO:0000256" key="3">
    <source>
        <dbReference type="ARBA" id="ARBA00022989"/>
    </source>
</evidence>
<dbReference type="EMBL" id="QQST01000001">
    <property type="protein sequence ID" value="RDI72226.1"/>
    <property type="molecule type" value="Genomic_DNA"/>
</dbReference>
<reference evidence="8 11" key="3">
    <citation type="submission" date="2018-07" db="EMBL/GenBank/DDBJ databases">
        <title>Genome sequence of extremly halophilic archaeon Halopelagius longus strain BC12-B1.</title>
        <authorList>
            <person name="Zhang X."/>
        </authorList>
    </citation>
    <scope>NUCLEOTIDE SEQUENCE [LARGE SCALE GENOMIC DNA]</scope>
    <source>
        <strain evidence="8 11">BC12-B1</strain>
    </source>
</reference>
<evidence type="ECO:0000259" key="7">
    <source>
        <dbReference type="Pfam" id="PF19701"/>
    </source>
</evidence>
<dbReference type="InterPro" id="IPR045679">
    <property type="entry name" value="DUF6199"/>
</dbReference>
<dbReference type="EMBL" id="FNKQ01000001">
    <property type="protein sequence ID" value="SDQ09037.1"/>
    <property type="molecule type" value="Genomic_DNA"/>
</dbReference>
<accession>A0A1H0Y1I8</accession>
<dbReference type="OrthoDB" id="116519at2157"/>
<feature type="transmembrane region" description="Helical" evidence="5">
    <location>
        <begin position="197"/>
        <end position="215"/>
    </location>
</feature>
<evidence type="ECO:0000256" key="5">
    <source>
        <dbReference type="SAM" id="Phobius"/>
    </source>
</evidence>
<evidence type="ECO:0000313" key="10">
    <source>
        <dbReference type="Proteomes" id="UP000199289"/>
    </source>
</evidence>
<gene>
    <name evidence="8" type="ORF">DWB78_11175</name>
    <name evidence="9" type="ORF">SAMN05216278_0343</name>
</gene>
<sequence length="325" mass="33488">MSALPDPLIRLFLPFRADDPANPALAAVVVFAVAVLVGWSVSATVPVFEAHVSGTVTVDNPERPADVFCDGNDFESEILNGTPSACDEPRTVQKSLGARAASTASGLVVPFGLAVAFSWPVAAAVLWALTGASKASGSFRDVLAGTGWGFVPFLLPAAARPYLVERAARTFAFPGTLDGVAAAVRSILVGFGSEPLTALSLAALAWSAYVFAGVARRVRGVSRGRAVAAAVGPAILLGVASVVGNSLGPMPAQAVGYGVVLAALGAPFLVAPREVIEFNKQFELIGFRNTRSVEPEEWYVALHRFGGLAFVGLGYVLTGGPALLV</sequence>
<name>A0A1H0Y1I8_9EURY</name>
<feature type="transmembrane region" description="Helical" evidence="5">
    <location>
        <begin position="107"/>
        <end position="130"/>
    </location>
</feature>
<reference evidence="9" key="1">
    <citation type="submission" date="2016-10" db="EMBL/GenBank/DDBJ databases">
        <authorList>
            <person name="de Groot N.N."/>
        </authorList>
    </citation>
    <scope>NUCLEOTIDE SEQUENCE [LARGE SCALE GENOMIC DNA]</scope>
    <source>
        <strain evidence="9">CGMCC 1.12397</strain>
    </source>
</reference>
<reference evidence="10" key="2">
    <citation type="submission" date="2016-10" db="EMBL/GenBank/DDBJ databases">
        <authorList>
            <person name="Varghese N."/>
            <person name="Submissions S."/>
        </authorList>
    </citation>
    <scope>NUCLEOTIDE SEQUENCE [LARGE SCALE GENOMIC DNA]</scope>
    <source>
        <strain evidence="10">CGMCC 1.12397</strain>
    </source>
</reference>
<evidence type="ECO:0000256" key="4">
    <source>
        <dbReference type="ARBA" id="ARBA00023136"/>
    </source>
</evidence>
<feature type="transmembrane region" description="Helical" evidence="5">
    <location>
        <begin position="20"/>
        <end position="41"/>
    </location>
</feature>
<keyword evidence="3 5" id="KW-1133">Transmembrane helix</keyword>
<feature type="transmembrane region" description="Helical" evidence="5">
    <location>
        <begin position="227"/>
        <end position="248"/>
    </location>
</feature>
<proteinExistence type="predicted"/>
<evidence type="ECO:0000256" key="1">
    <source>
        <dbReference type="ARBA" id="ARBA00004141"/>
    </source>
</evidence>
<dbReference type="Proteomes" id="UP000199289">
    <property type="component" value="Unassembled WGS sequence"/>
</dbReference>
<dbReference type="AlphaFoldDB" id="A0A1H0Y1I8"/>
<feature type="transmembrane region" description="Helical" evidence="5">
    <location>
        <begin position="254"/>
        <end position="271"/>
    </location>
</feature>
<feature type="transmembrane region" description="Helical" evidence="5">
    <location>
        <begin position="298"/>
        <end position="317"/>
    </location>
</feature>
<feature type="domain" description="DUF6199" evidence="7">
    <location>
        <begin position="258"/>
        <end position="317"/>
    </location>
</feature>
<evidence type="ECO:0000313" key="9">
    <source>
        <dbReference type="EMBL" id="SDQ09037.1"/>
    </source>
</evidence>